<reference evidence="2" key="1">
    <citation type="submission" date="2020-03" db="EMBL/GenBank/DDBJ databases">
        <authorList>
            <person name="Weist P."/>
        </authorList>
    </citation>
    <scope>NUCLEOTIDE SEQUENCE</scope>
</reference>
<proteinExistence type="predicted"/>
<dbReference type="EMBL" id="CADEAL010001805">
    <property type="protein sequence ID" value="CAB1435762.1"/>
    <property type="molecule type" value="Genomic_DNA"/>
</dbReference>
<feature type="region of interest" description="Disordered" evidence="1">
    <location>
        <begin position="21"/>
        <end position="69"/>
    </location>
</feature>
<accession>A0A9N7UNJ6</accession>
<dbReference type="AlphaFoldDB" id="A0A9N7UNJ6"/>
<keyword evidence="3" id="KW-1185">Reference proteome</keyword>
<dbReference type="Proteomes" id="UP001153269">
    <property type="component" value="Unassembled WGS sequence"/>
</dbReference>
<organism evidence="2 3">
    <name type="scientific">Pleuronectes platessa</name>
    <name type="common">European plaice</name>
    <dbReference type="NCBI Taxonomy" id="8262"/>
    <lineage>
        <taxon>Eukaryota</taxon>
        <taxon>Metazoa</taxon>
        <taxon>Chordata</taxon>
        <taxon>Craniata</taxon>
        <taxon>Vertebrata</taxon>
        <taxon>Euteleostomi</taxon>
        <taxon>Actinopterygii</taxon>
        <taxon>Neopterygii</taxon>
        <taxon>Teleostei</taxon>
        <taxon>Neoteleostei</taxon>
        <taxon>Acanthomorphata</taxon>
        <taxon>Carangaria</taxon>
        <taxon>Pleuronectiformes</taxon>
        <taxon>Pleuronectoidei</taxon>
        <taxon>Pleuronectidae</taxon>
        <taxon>Pleuronectes</taxon>
    </lineage>
</organism>
<feature type="compositionally biased region" description="Basic and acidic residues" evidence="1">
    <location>
        <begin position="21"/>
        <end position="36"/>
    </location>
</feature>
<gene>
    <name evidence="2" type="ORF">PLEPLA_LOCUS23809</name>
</gene>
<evidence type="ECO:0000256" key="1">
    <source>
        <dbReference type="SAM" id="MobiDB-lite"/>
    </source>
</evidence>
<evidence type="ECO:0000313" key="3">
    <source>
        <dbReference type="Proteomes" id="UP001153269"/>
    </source>
</evidence>
<protein>
    <submittedName>
        <fullName evidence="2">Uncharacterized protein</fullName>
    </submittedName>
</protein>
<evidence type="ECO:0000313" key="2">
    <source>
        <dbReference type="EMBL" id="CAB1435762.1"/>
    </source>
</evidence>
<name>A0A9N7UNJ6_PLEPL</name>
<sequence length="69" mass="7368">MKSLEEGVVAAMVITGEVLRDDRKEKKGKGTEETAKADAGMQRGERAQNEYAHPIGRGGTVAHGEDSGR</sequence>
<comment type="caution">
    <text evidence="2">The sequence shown here is derived from an EMBL/GenBank/DDBJ whole genome shotgun (WGS) entry which is preliminary data.</text>
</comment>